<dbReference type="Proteomes" id="UP001148737">
    <property type="component" value="Unassembled WGS sequence"/>
</dbReference>
<sequence length="74" mass="8023">MVTFTKVAAGIAAMASVASSAALKTRLAHDKVVEFPETVPSGLRGDLYKRYHPFLEVHDGCIPFPAFDKDGNMK</sequence>
<reference evidence="1" key="1">
    <citation type="submission" date="2022-07" db="EMBL/GenBank/DDBJ databases">
        <title>Genome Sequence of Lecanicillium saksenae.</title>
        <authorList>
            <person name="Buettner E."/>
        </authorList>
    </citation>
    <scope>NUCLEOTIDE SEQUENCE</scope>
    <source>
        <strain evidence="1">VT-O1</strain>
    </source>
</reference>
<evidence type="ECO:0000313" key="2">
    <source>
        <dbReference type="Proteomes" id="UP001148737"/>
    </source>
</evidence>
<dbReference type="EMBL" id="JANAKD010002681">
    <property type="protein sequence ID" value="KAJ3473088.1"/>
    <property type="molecule type" value="Genomic_DNA"/>
</dbReference>
<accession>A0ACC1QD66</accession>
<name>A0ACC1QD66_9HYPO</name>
<evidence type="ECO:0000313" key="1">
    <source>
        <dbReference type="EMBL" id="KAJ3473088.1"/>
    </source>
</evidence>
<proteinExistence type="predicted"/>
<keyword evidence="2" id="KW-1185">Reference proteome</keyword>
<organism evidence="1 2">
    <name type="scientific">Lecanicillium saksenae</name>
    <dbReference type="NCBI Taxonomy" id="468837"/>
    <lineage>
        <taxon>Eukaryota</taxon>
        <taxon>Fungi</taxon>
        <taxon>Dikarya</taxon>
        <taxon>Ascomycota</taxon>
        <taxon>Pezizomycotina</taxon>
        <taxon>Sordariomycetes</taxon>
        <taxon>Hypocreomycetidae</taxon>
        <taxon>Hypocreales</taxon>
        <taxon>Cordycipitaceae</taxon>
        <taxon>Lecanicillium</taxon>
    </lineage>
</organism>
<protein>
    <submittedName>
        <fullName evidence="1">Uncharacterized protein</fullName>
    </submittedName>
</protein>
<comment type="caution">
    <text evidence="1">The sequence shown here is derived from an EMBL/GenBank/DDBJ whole genome shotgun (WGS) entry which is preliminary data.</text>
</comment>
<gene>
    <name evidence="1" type="ORF">NLG97_g10524</name>
</gene>